<dbReference type="InterPro" id="IPR051710">
    <property type="entry name" value="Phosphatase_SH3-domain"/>
</dbReference>
<dbReference type="Gene3D" id="3.40.50.1240">
    <property type="entry name" value="Phosphoglycerate mutase-like"/>
    <property type="match status" value="1"/>
</dbReference>
<name>A0ABD0Y639_9HEMI</name>
<accession>A0ABD0Y639</accession>
<dbReference type="Proteomes" id="UP001558652">
    <property type="component" value="Unassembled WGS sequence"/>
</dbReference>
<dbReference type="Pfam" id="PF00300">
    <property type="entry name" value="His_Phos_1"/>
    <property type="match status" value="1"/>
</dbReference>
<dbReference type="EMBL" id="JBFDAA010000023">
    <property type="protein sequence ID" value="KAL1110238.1"/>
    <property type="molecule type" value="Genomic_DNA"/>
</dbReference>
<dbReference type="CDD" id="cd07067">
    <property type="entry name" value="HP_PGM_like"/>
    <property type="match status" value="1"/>
</dbReference>
<evidence type="ECO:0000313" key="2">
    <source>
        <dbReference type="Proteomes" id="UP001558652"/>
    </source>
</evidence>
<dbReference type="PANTHER" id="PTHR16469">
    <property type="entry name" value="UBIQUITIN-ASSOCIATED AND SH3 DOMAIN-CONTAINING BA-RELATED"/>
    <property type="match status" value="1"/>
</dbReference>
<reference evidence="1 2" key="1">
    <citation type="submission" date="2024-07" db="EMBL/GenBank/DDBJ databases">
        <title>Chromosome-level genome assembly of the water stick insect Ranatra chinensis (Heteroptera: Nepidae).</title>
        <authorList>
            <person name="Liu X."/>
        </authorList>
    </citation>
    <scope>NUCLEOTIDE SEQUENCE [LARGE SCALE GENOMIC DNA]</scope>
    <source>
        <strain evidence="1">Cailab_2021Rc</strain>
        <tissue evidence="1">Muscle</tissue>
    </source>
</reference>
<keyword evidence="2" id="KW-1185">Reference proteome</keyword>
<evidence type="ECO:0000313" key="1">
    <source>
        <dbReference type="EMBL" id="KAL1110238.1"/>
    </source>
</evidence>
<organism evidence="1 2">
    <name type="scientific">Ranatra chinensis</name>
    <dbReference type="NCBI Taxonomy" id="642074"/>
    <lineage>
        <taxon>Eukaryota</taxon>
        <taxon>Metazoa</taxon>
        <taxon>Ecdysozoa</taxon>
        <taxon>Arthropoda</taxon>
        <taxon>Hexapoda</taxon>
        <taxon>Insecta</taxon>
        <taxon>Pterygota</taxon>
        <taxon>Neoptera</taxon>
        <taxon>Paraneoptera</taxon>
        <taxon>Hemiptera</taxon>
        <taxon>Heteroptera</taxon>
        <taxon>Panheteroptera</taxon>
        <taxon>Nepomorpha</taxon>
        <taxon>Nepidae</taxon>
        <taxon>Ranatrinae</taxon>
        <taxon>Ranatra</taxon>
    </lineage>
</organism>
<comment type="caution">
    <text evidence="1">The sequence shown here is derived from an EMBL/GenBank/DDBJ whole genome shotgun (WGS) entry which is preliminary data.</text>
</comment>
<dbReference type="SUPFAM" id="SSF53254">
    <property type="entry name" value="Phosphoglycerate mutase-like"/>
    <property type="match status" value="1"/>
</dbReference>
<dbReference type="AlphaFoldDB" id="A0ABD0Y639"/>
<dbReference type="InterPro" id="IPR013078">
    <property type="entry name" value="His_Pase_superF_clade-1"/>
</dbReference>
<dbReference type="InterPro" id="IPR029033">
    <property type="entry name" value="His_PPase_superfam"/>
</dbReference>
<gene>
    <name evidence="1" type="ORF">AAG570_008315</name>
</gene>
<dbReference type="PANTHER" id="PTHR16469:SF27">
    <property type="entry name" value="UBIQUITIN-ASSOCIATED AND SH3 DOMAIN-CONTAINING BA-RELATED"/>
    <property type="match status" value="1"/>
</dbReference>
<evidence type="ECO:0008006" key="3">
    <source>
        <dbReference type="Google" id="ProtNLM"/>
    </source>
</evidence>
<sequence>MPQSLPDRIGGPQSYFKDSPLTKIGEIQARLTGEAMKQCGIKIHSAFVSPSLRCIQTCHNVLIGLGTIDIPLSIEPGLFEWLAWYPDALPDWLTADELRKSGFNININYEPVVQEQDLKDSKETGEQFYNRSYYLIKTLIKKSGGNMLFVGHAATLDTCSRQLIGQEPRSSQDLARLMQRIPYCSLMMLQQEDPHWVIKEPAIPPITHSNNHRFDYRVLLS</sequence>
<proteinExistence type="predicted"/>
<dbReference type="GO" id="GO:0016791">
    <property type="term" value="F:phosphatase activity"/>
    <property type="evidence" value="ECO:0007669"/>
    <property type="project" value="UniProtKB-ARBA"/>
</dbReference>
<protein>
    <recommendedName>
        <fullName evidence="3">Protein UBASH3A-like protein</fullName>
    </recommendedName>
</protein>